<dbReference type="AlphaFoldDB" id="A0A9X2LJ82"/>
<dbReference type="InterPro" id="IPR011990">
    <property type="entry name" value="TPR-like_helical_dom_sf"/>
</dbReference>
<dbReference type="RefSeq" id="WP_256790912.1">
    <property type="nucleotide sequence ID" value="NZ_JANIID010000017.1"/>
</dbReference>
<keyword evidence="1" id="KW-0547">Nucleotide-binding</keyword>
<evidence type="ECO:0000313" key="4">
    <source>
        <dbReference type="Proteomes" id="UP001142374"/>
    </source>
</evidence>
<keyword evidence="4" id="KW-1185">Reference proteome</keyword>
<dbReference type="EMBL" id="JANIID010000017">
    <property type="protein sequence ID" value="MCQ8771971.1"/>
    <property type="molecule type" value="Genomic_DNA"/>
</dbReference>
<evidence type="ECO:0000256" key="1">
    <source>
        <dbReference type="ARBA" id="ARBA00022741"/>
    </source>
</evidence>
<evidence type="ECO:0000256" key="2">
    <source>
        <dbReference type="ARBA" id="ARBA00022840"/>
    </source>
</evidence>
<reference evidence="3" key="1">
    <citation type="submission" date="2022-06" db="EMBL/GenBank/DDBJ databases">
        <title>WGS of actinobacteria.</title>
        <authorList>
            <person name="Thawai C."/>
        </authorList>
    </citation>
    <scope>NUCLEOTIDE SEQUENCE</scope>
    <source>
        <strain evidence="3">AA8</strain>
    </source>
</reference>
<dbReference type="PANTHER" id="PTHR16305:SF35">
    <property type="entry name" value="TRANSCRIPTIONAL ACTIVATOR DOMAIN"/>
    <property type="match status" value="1"/>
</dbReference>
<organism evidence="3 4">
    <name type="scientific">Streptomyces telluris</name>
    <dbReference type="NCBI Taxonomy" id="2720021"/>
    <lineage>
        <taxon>Bacteria</taxon>
        <taxon>Bacillati</taxon>
        <taxon>Actinomycetota</taxon>
        <taxon>Actinomycetes</taxon>
        <taxon>Kitasatosporales</taxon>
        <taxon>Streptomycetaceae</taxon>
        <taxon>Streptomyces</taxon>
    </lineage>
</organism>
<dbReference type="Gene3D" id="1.25.40.10">
    <property type="entry name" value="Tetratricopeptide repeat domain"/>
    <property type="match status" value="2"/>
</dbReference>
<dbReference type="PANTHER" id="PTHR16305">
    <property type="entry name" value="TESTICULAR SOLUBLE ADENYLYL CYCLASE"/>
    <property type="match status" value="1"/>
</dbReference>
<name>A0A9X2LJ82_9ACTN</name>
<protein>
    <submittedName>
        <fullName evidence="3">Uncharacterized protein</fullName>
    </submittedName>
</protein>
<dbReference type="GO" id="GO:0005524">
    <property type="term" value="F:ATP binding"/>
    <property type="evidence" value="ECO:0007669"/>
    <property type="project" value="UniProtKB-KW"/>
</dbReference>
<dbReference type="GO" id="GO:0004016">
    <property type="term" value="F:adenylate cyclase activity"/>
    <property type="evidence" value="ECO:0007669"/>
    <property type="project" value="TreeGrafter"/>
</dbReference>
<dbReference type="SUPFAM" id="SSF48452">
    <property type="entry name" value="TPR-like"/>
    <property type="match status" value="1"/>
</dbReference>
<dbReference type="Proteomes" id="UP001142374">
    <property type="component" value="Unassembled WGS sequence"/>
</dbReference>
<keyword evidence="2" id="KW-0067">ATP-binding</keyword>
<proteinExistence type="predicted"/>
<gene>
    <name evidence="3" type="ORF">NQU55_19670</name>
</gene>
<comment type="caution">
    <text evidence="3">The sequence shown here is derived from an EMBL/GenBank/DDBJ whole genome shotgun (WGS) entry which is preliminary data.</text>
</comment>
<evidence type="ECO:0000313" key="3">
    <source>
        <dbReference type="EMBL" id="MCQ8771971.1"/>
    </source>
</evidence>
<dbReference type="GO" id="GO:0005737">
    <property type="term" value="C:cytoplasm"/>
    <property type="evidence" value="ECO:0007669"/>
    <property type="project" value="TreeGrafter"/>
</dbReference>
<sequence length="614" mass="64354">MPVLTQTCARAGAVLGDSFDAELASFVAGADETAALAAFDELTERDLLRREGPLGRFRFRHPLVRTAVYQSAGSGWRIEAHRKAANALALRGAPPAARAPHIRQSARPGDARAVEDLIAAAEQMTALAPVTAAEWLGAAIALSGPRQERSQPELLLKQAAALVTAGRLREGQDILRTAAHALPEDDLRLRARITATRADVEYQLGHYHQATALLLRELKDGADGLSPAEIADLQLGVASVALRRGDVDSAAERSEEALRTLQEPGGDGPGREPMRAARAGSLLALAHATAGDAAQADLHLARAVQTLDDTDDRILAPHVDVPALTGWAELTRGDLDAALRHLDRGLRLARLTGRTAVAADLYAASAHVLTLLGRLDEAEAHAEDAAEAAVLIGNDEPRSLAASARSAIALWRGDVARALAACEEAMSRDSLAPGPPRAAIGGMLGPCLLESGDPAGCVRAVLTAGGGTDLLRFGALTRPRWFRVLTRAELARGDVAAAGRRAEDAAAALTPDSPAGQRGFALLARAEVGLSLKEAESEAAEQADEAATAFRTARMPLYEATASLAAGSALAACGRHAEALTRFVRARDLSAACGVPALRDRAEERLRRSADVRP</sequence>
<accession>A0A9X2LJ82</accession>